<comment type="caution">
    <text evidence="1">The sequence shown here is derived from an EMBL/GenBank/DDBJ whole genome shotgun (WGS) entry which is preliminary data.</text>
</comment>
<protein>
    <submittedName>
        <fullName evidence="1">Uncharacterized protein</fullName>
    </submittedName>
</protein>
<dbReference type="AlphaFoldDB" id="A0AA41FH28"/>
<name>A0AA41FH28_9FIRM</name>
<dbReference type="Proteomes" id="UP000708338">
    <property type="component" value="Unassembled WGS sequence"/>
</dbReference>
<evidence type="ECO:0000313" key="1">
    <source>
        <dbReference type="EMBL" id="MBT9811193.1"/>
    </source>
</evidence>
<dbReference type="RefSeq" id="WP_215630184.1">
    <property type="nucleotide sequence ID" value="NZ_JAWQDS010000001.1"/>
</dbReference>
<proteinExistence type="predicted"/>
<organism evidence="1 2">
    <name type="scientific">Enterocloster citroniae</name>
    <dbReference type="NCBI Taxonomy" id="358743"/>
    <lineage>
        <taxon>Bacteria</taxon>
        <taxon>Bacillati</taxon>
        <taxon>Bacillota</taxon>
        <taxon>Clostridia</taxon>
        <taxon>Lachnospirales</taxon>
        <taxon>Lachnospiraceae</taxon>
        <taxon>Enterocloster</taxon>
    </lineage>
</organism>
<reference evidence="1" key="1">
    <citation type="journal article" date="2021" name="Gut Microbes">
        <title>A synthetic consortium of 100 gut commensals modulates the composition and function in a colon model of the microbiome of elderly subjects.</title>
        <authorList>
            <person name="Perez M."/>
            <person name="Ntemiri A."/>
            <person name="Tan H."/>
            <person name="Harris H.M.B."/>
            <person name="Roager H.M."/>
            <person name="Ribiere C."/>
            <person name="O'Toole P.W."/>
        </authorList>
    </citation>
    <scope>NUCLEOTIDE SEQUENCE</scope>
    <source>
        <strain evidence="1">MCC335</strain>
    </source>
</reference>
<accession>A0AA41FH28</accession>
<gene>
    <name evidence="1" type="ORF">GPL26_16330</name>
</gene>
<evidence type="ECO:0000313" key="2">
    <source>
        <dbReference type="Proteomes" id="UP000708338"/>
    </source>
</evidence>
<dbReference type="EMBL" id="WQPS01000020">
    <property type="protein sequence ID" value="MBT9811193.1"/>
    <property type="molecule type" value="Genomic_DNA"/>
</dbReference>
<sequence length="58" mass="6647">MRLIDADALIAKLELRAEACHRDFNSAKHKVDKDRLMEAYIGYIKLISMVKAMPTIDL</sequence>